<feature type="compositionally biased region" description="Basic and acidic residues" evidence="1">
    <location>
        <begin position="147"/>
        <end position="168"/>
    </location>
</feature>
<evidence type="ECO:0000313" key="3">
    <source>
        <dbReference type="EMBL" id="SDW92512.1"/>
    </source>
</evidence>
<feature type="region of interest" description="Disordered" evidence="1">
    <location>
        <begin position="145"/>
        <end position="196"/>
    </location>
</feature>
<proteinExistence type="predicted"/>
<feature type="compositionally biased region" description="Low complexity" evidence="1">
    <location>
        <begin position="173"/>
        <end position="183"/>
    </location>
</feature>
<dbReference type="Pfam" id="PF03413">
    <property type="entry name" value="PepSY"/>
    <property type="match status" value="3"/>
</dbReference>
<name>A0A1H2XI37_9BACI</name>
<evidence type="ECO:0000313" key="4">
    <source>
        <dbReference type="Proteomes" id="UP000199488"/>
    </source>
</evidence>
<dbReference type="EMBL" id="FNNC01000007">
    <property type="protein sequence ID" value="SDW92512.1"/>
    <property type="molecule type" value="Genomic_DNA"/>
</dbReference>
<organism evidence="3 4">
    <name type="scientific">Marinococcus luteus</name>
    <dbReference type="NCBI Taxonomy" id="1122204"/>
    <lineage>
        <taxon>Bacteria</taxon>
        <taxon>Bacillati</taxon>
        <taxon>Bacillota</taxon>
        <taxon>Bacilli</taxon>
        <taxon>Bacillales</taxon>
        <taxon>Bacillaceae</taxon>
        <taxon>Marinococcus</taxon>
    </lineage>
</organism>
<reference evidence="3 4" key="1">
    <citation type="submission" date="2016-10" db="EMBL/GenBank/DDBJ databases">
        <authorList>
            <person name="de Groot N.N."/>
        </authorList>
    </citation>
    <scope>NUCLEOTIDE SEQUENCE [LARGE SCALE GENOMIC DNA]</scope>
    <source>
        <strain evidence="3 4">DSM 23126</strain>
    </source>
</reference>
<feature type="domain" description="PepSY" evidence="2">
    <location>
        <begin position="32"/>
        <end position="84"/>
    </location>
</feature>
<dbReference type="AlphaFoldDB" id="A0A1H2XI37"/>
<protein>
    <submittedName>
        <fullName evidence="3">Uncharacterized membrane protein YkoI</fullName>
    </submittedName>
</protein>
<dbReference type="STRING" id="1122204.SAMN05421781_2757"/>
<accession>A0A1H2XI37</accession>
<feature type="domain" description="PepSY" evidence="2">
    <location>
        <begin position="97"/>
        <end position="154"/>
    </location>
</feature>
<keyword evidence="4" id="KW-1185">Reference proteome</keyword>
<dbReference type="RefSeq" id="WP_091616325.1">
    <property type="nucleotide sequence ID" value="NZ_FNNC01000007.1"/>
</dbReference>
<evidence type="ECO:0000256" key="1">
    <source>
        <dbReference type="SAM" id="MobiDB-lite"/>
    </source>
</evidence>
<evidence type="ECO:0000259" key="2">
    <source>
        <dbReference type="Pfam" id="PF03413"/>
    </source>
</evidence>
<gene>
    <name evidence="3" type="ORF">SAMN05421781_2757</name>
</gene>
<dbReference type="Gene3D" id="3.10.450.40">
    <property type="match status" value="2"/>
</dbReference>
<dbReference type="OrthoDB" id="2476750at2"/>
<feature type="domain" description="PepSY" evidence="2">
    <location>
        <begin position="171"/>
        <end position="229"/>
    </location>
</feature>
<feature type="compositionally biased region" description="Acidic residues" evidence="1">
    <location>
        <begin position="184"/>
        <end position="196"/>
    </location>
</feature>
<sequence length="233" mass="26097">MKNFIFLCMLLIVIIAAALGVWRFSPYFTPEMSSEEIEQAVQEQYQGDITRVEKQNGTYEVMTELDRGTYQLQVDAEDGAVTGVTRVAGNSTNDTEALTEEEARARAEEETGFSIEEIGRETREGTAVYVVEFAEDEALEEMTIDARSGDVLEEKEQEDSGDREERRQTVLSEQEAAAVAQEEVNGEVDDVDFETSDAGEPFYYVELEQNDDDEATVQVHGITGEILSVTWDD</sequence>
<dbReference type="Proteomes" id="UP000199488">
    <property type="component" value="Unassembled WGS sequence"/>
</dbReference>
<dbReference type="InterPro" id="IPR025711">
    <property type="entry name" value="PepSY"/>
</dbReference>